<protein>
    <submittedName>
        <fullName evidence="2">Uncharacterized protein</fullName>
    </submittedName>
</protein>
<dbReference type="PANTHER" id="PTHR13513:SF9">
    <property type="entry name" value="E3 UBIQUITIN-PROTEIN LIGASE UBR7-RELATED"/>
    <property type="match status" value="1"/>
</dbReference>
<feature type="non-terminal residue" evidence="2">
    <location>
        <position position="198"/>
    </location>
</feature>
<feature type="compositionally biased region" description="Polar residues" evidence="1">
    <location>
        <begin position="1"/>
        <end position="15"/>
    </location>
</feature>
<feature type="non-terminal residue" evidence="2">
    <location>
        <position position="1"/>
    </location>
</feature>
<evidence type="ECO:0000313" key="3">
    <source>
        <dbReference type="Proteomes" id="UP001357485"/>
    </source>
</evidence>
<keyword evidence="3" id="KW-1185">Reference proteome</keyword>
<accession>A0ABR0LKR3</accession>
<name>A0ABR0LKR3_9PEZI</name>
<evidence type="ECO:0000313" key="2">
    <source>
        <dbReference type="EMBL" id="KAK5187823.1"/>
    </source>
</evidence>
<organism evidence="2 3">
    <name type="scientific">Cryomyces antarcticus</name>
    <dbReference type="NCBI Taxonomy" id="329879"/>
    <lineage>
        <taxon>Eukaryota</taxon>
        <taxon>Fungi</taxon>
        <taxon>Dikarya</taxon>
        <taxon>Ascomycota</taxon>
        <taxon>Pezizomycotina</taxon>
        <taxon>Dothideomycetes</taxon>
        <taxon>Dothideomycetes incertae sedis</taxon>
        <taxon>Cryomyces</taxon>
    </lineage>
</organism>
<proteinExistence type="predicted"/>
<gene>
    <name evidence="2" type="ORF">LTR16_009496</name>
</gene>
<comment type="caution">
    <text evidence="2">The sequence shown here is derived from an EMBL/GenBank/DDBJ whole genome shotgun (WGS) entry which is preliminary data.</text>
</comment>
<sequence>QPSGVAATLTPSEPSSAADFKKRKAMDDEDATAVDTPTLKRQKSESSQMPPPTSNSTVTNSPTLPACRYATLPPSPTYTLSLFLLPSFRNNLCHCALHFPLLPPHPALMDDEPTYEPPMSDSDAGGGARSVGTGSLLDRGEAALSNIDRVRAIEGVMAYNHVRDKVKAFLKPFAESGRMVEAEDIKAYFEKLRGDTVD</sequence>
<dbReference type="PANTHER" id="PTHR13513">
    <property type="entry name" value="E3 UBIQUITIN-PROTEIN LIGASE UBR7"/>
    <property type="match status" value="1"/>
</dbReference>
<dbReference type="Proteomes" id="UP001357485">
    <property type="component" value="Unassembled WGS sequence"/>
</dbReference>
<reference evidence="2 3" key="1">
    <citation type="submission" date="2023-08" db="EMBL/GenBank/DDBJ databases">
        <title>Black Yeasts Isolated from many extreme environments.</title>
        <authorList>
            <person name="Coleine C."/>
            <person name="Stajich J.E."/>
            <person name="Selbmann L."/>
        </authorList>
    </citation>
    <scope>NUCLEOTIDE SEQUENCE [LARGE SCALE GENOMIC DNA]</scope>
    <source>
        <strain evidence="2 3">CCFEE 536</strain>
    </source>
</reference>
<feature type="region of interest" description="Disordered" evidence="1">
    <location>
        <begin position="1"/>
        <end position="63"/>
    </location>
</feature>
<feature type="compositionally biased region" description="Low complexity" evidence="1">
    <location>
        <begin position="54"/>
        <end position="63"/>
    </location>
</feature>
<dbReference type="EMBL" id="JAVRRA010018901">
    <property type="protein sequence ID" value="KAK5187823.1"/>
    <property type="molecule type" value="Genomic_DNA"/>
</dbReference>
<evidence type="ECO:0000256" key="1">
    <source>
        <dbReference type="SAM" id="MobiDB-lite"/>
    </source>
</evidence>
<dbReference type="InterPro" id="IPR040204">
    <property type="entry name" value="UBR7"/>
</dbReference>